<evidence type="ECO:0000256" key="14">
    <source>
        <dbReference type="HAMAP-Rule" id="MF_00568"/>
    </source>
</evidence>
<dbReference type="NCBIfam" id="NF006878">
    <property type="entry name" value="PRK09375.1-2"/>
    <property type="match status" value="1"/>
</dbReference>
<feature type="binding site" evidence="14">
    <location>
        <position position="217"/>
    </location>
    <ligand>
        <name>iminosuccinate</name>
        <dbReference type="ChEBI" id="CHEBI:77875"/>
    </ligand>
</feature>
<dbReference type="InterPro" id="IPR003473">
    <property type="entry name" value="NadA"/>
</dbReference>
<keyword evidence="5 14" id="KW-0004">4Fe-4S</keyword>
<accession>A0A916YXZ8</accession>
<feature type="binding site" evidence="14">
    <location>
        <position position="271"/>
    </location>
    <ligand>
        <name>[4Fe-4S] cluster</name>
        <dbReference type="ChEBI" id="CHEBI:49883"/>
    </ligand>
</feature>
<comment type="caution">
    <text evidence="15">The sequence shown here is derived from an EMBL/GenBank/DDBJ whole genome shotgun (WGS) entry which is preliminary data.</text>
</comment>
<evidence type="ECO:0000256" key="8">
    <source>
        <dbReference type="ARBA" id="ARBA00022679"/>
    </source>
</evidence>
<dbReference type="PANTHER" id="PTHR30573:SF0">
    <property type="entry name" value="QUINOLINATE SYNTHASE, CHLOROPLASTIC"/>
    <property type="match status" value="1"/>
</dbReference>
<reference evidence="15" key="1">
    <citation type="journal article" date="2014" name="Int. J. Syst. Evol. Microbiol.">
        <title>Complete genome sequence of Corynebacterium casei LMG S-19264T (=DSM 44701T), isolated from a smear-ripened cheese.</title>
        <authorList>
            <consortium name="US DOE Joint Genome Institute (JGI-PGF)"/>
            <person name="Walter F."/>
            <person name="Albersmeier A."/>
            <person name="Kalinowski J."/>
            <person name="Ruckert C."/>
        </authorList>
    </citation>
    <scope>NUCLEOTIDE SEQUENCE</scope>
    <source>
        <strain evidence="15">CGMCC 1.15958</strain>
    </source>
</reference>
<comment type="catalytic activity">
    <reaction evidence="12">
        <text>iminosuccinate + dihydroxyacetone phosphate = quinolinate + phosphate + 2 H2O + H(+)</text>
        <dbReference type="Rhea" id="RHEA:25888"/>
        <dbReference type="ChEBI" id="CHEBI:15377"/>
        <dbReference type="ChEBI" id="CHEBI:15378"/>
        <dbReference type="ChEBI" id="CHEBI:29959"/>
        <dbReference type="ChEBI" id="CHEBI:43474"/>
        <dbReference type="ChEBI" id="CHEBI:57642"/>
        <dbReference type="ChEBI" id="CHEBI:77875"/>
        <dbReference type="EC" id="2.5.1.72"/>
    </reaction>
    <physiologicalReaction direction="left-to-right" evidence="12">
        <dbReference type="Rhea" id="RHEA:25889"/>
    </physiologicalReaction>
</comment>
<evidence type="ECO:0000256" key="6">
    <source>
        <dbReference type="ARBA" id="ARBA00022490"/>
    </source>
</evidence>
<protein>
    <recommendedName>
        <fullName evidence="13 14">Quinolinate synthase</fullName>
        <ecNumber evidence="4 14">2.5.1.72</ecNumber>
    </recommendedName>
</protein>
<comment type="function">
    <text evidence="1 14">Catalyzes the condensation of iminoaspartate with dihydroxyacetone phosphate to form quinolinate.</text>
</comment>
<dbReference type="PANTHER" id="PTHR30573">
    <property type="entry name" value="QUINOLINATE SYNTHETASE A"/>
    <property type="match status" value="1"/>
</dbReference>
<evidence type="ECO:0000256" key="3">
    <source>
        <dbReference type="ARBA" id="ARBA00005065"/>
    </source>
</evidence>
<feature type="binding site" evidence="14">
    <location>
        <position position="88"/>
    </location>
    <ligand>
        <name>[4Fe-4S] cluster</name>
        <dbReference type="ChEBI" id="CHEBI:49883"/>
    </ligand>
</feature>
<evidence type="ECO:0000256" key="11">
    <source>
        <dbReference type="ARBA" id="ARBA00023014"/>
    </source>
</evidence>
<dbReference type="AlphaFoldDB" id="A0A916YXZ8"/>
<comment type="cofactor">
    <cofactor evidence="14">
        <name>[4Fe-4S] cluster</name>
        <dbReference type="ChEBI" id="CHEBI:49883"/>
    </cofactor>
    <text evidence="14">Binds 1 [4Fe-4S] cluster per subunit.</text>
</comment>
<evidence type="ECO:0000313" key="16">
    <source>
        <dbReference type="Proteomes" id="UP000609064"/>
    </source>
</evidence>
<evidence type="ECO:0000256" key="2">
    <source>
        <dbReference type="ARBA" id="ARBA00004496"/>
    </source>
</evidence>
<dbReference type="GO" id="GO:0034628">
    <property type="term" value="P:'de novo' NAD+ biosynthetic process from L-aspartate"/>
    <property type="evidence" value="ECO:0007669"/>
    <property type="project" value="TreeGrafter"/>
</dbReference>
<feature type="binding site" evidence="14">
    <location>
        <begin position="114"/>
        <end position="116"/>
    </location>
    <ligand>
        <name>iminosuccinate</name>
        <dbReference type="ChEBI" id="CHEBI:77875"/>
    </ligand>
</feature>
<keyword evidence="6 14" id="KW-0963">Cytoplasm</keyword>
<gene>
    <name evidence="14 15" type="primary">nadA</name>
    <name evidence="15" type="ORF">GCM10011514_33360</name>
</gene>
<comment type="subcellular location">
    <subcellularLocation>
        <location evidence="2 14">Cytoplasm</location>
    </subcellularLocation>
</comment>
<feature type="binding site" evidence="14">
    <location>
        <begin position="200"/>
        <end position="202"/>
    </location>
    <ligand>
        <name>iminosuccinate</name>
        <dbReference type="ChEBI" id="CHEBI:77875"/>
    </ligand>
</feature>
<dbReference type="Gene3D" id="3.40.50.10800">
    <property type="entry name" value="NadA-like"/>
    <property type="match status" value="3"/>
</dbReference>
<sequence length="319" mass="35234">MVAEKIDYVAEIARLKKEKNAVLLVHYYQTADIQDIADYIGDSLGLSQQAAKTDADMIVFAGVRFMAETAKILSPSKKVVLPDFNAGCSLEESAPYAEFKAFKDQHPDHIVISYVNCSAELKTLTDVVCTSSNAVKIVESFPKNQKIIFAPDKNLGGYINRVTGRNMLLWDGACMVHETFSGKMITDLKAKHPNAEVVAHPESEESVLKLADYIGSTTGLLKYVINSPQQEFIVATESGILHQMRKSAPGKKFYVAPTSKNGHACKACSDCPHMKLNTLEKLYLCLRDETPEINLPAEMLADARKPIERMLELSAKFGL</sequence>
<evidence type="ECO:0000256" key="12">
    <source>
        <dbReference type="ARBA" id="ARBA00050125"/>
    </source>
</evidence>
<feature type="binding site" evidence="14">
    <location>
        <position position="43"/>
    </location>
    <ligand>
        <name>iminosuccinate</name>
        <dbReference type="ChEBI" id="CHEBI:77875"/>
    </ligand>
</feature>
<dbReference type="NCBIfam" id="TIGR00550">
    <property type="entry name" value="nadA"/>
    <property type="match status" value="1"/>
</dbReference>
<evidence type="ECO:0000256" key="10">
    <source>
        <dbReference type="ARBA" id="ARBA00023004"/>
    </source>
</evidence>
<comment type="similarity">
    <text evidence="14">Belongs to the quinolinate synthase family. Type 2 subfamily.</text>
</comment>
<evidence type="ECO:0000256" key="13">
    <source>
        <dbReference type="ARBA" id="ARBA00073059"/>
    </source>
</evidence>
<dbReference type="EMBL" id="BMKK01000006">
    <property type="protein sequence ID" value="GGD66642.1"/>
    <property type="molecule type" value="Genomic_DNA"/>
</dbReference>
<feature type="binding site" evidence="14">
    <location>
        <position position="174"/>
    </location>
    <ligand>
        <name>[4Fe-4S] cluster</name>
        <dbReference type="ChEBI" id="CHEBI:49883"/>
    </ligand>
</feature>
<dbReference type="EC" id="2.5.1.72" evidence="4 14"/>
<dbReference type="Pfam" id="PF02445">
    <property type="entry name" value="NadA"/>
    <property type="match status" value="1"/>
</dbReference>
<feature type="binding site" evidence="14">
    <location>
        <position position="26"/>
    </location>
    <ligand>
        <name>iminosuccinate</name>
        <dbReference type="ChEBI" id="CHEBI:77875"/>
    </ligand>
</feature>
<dbReference type="GO" id="GO:0051539">
    <property type="term" value="F:4 iron, 4 sulfur cluster binding"/>
    <property type="evidence" value="ECO:0007669"/>
    <property type="project" value="UniProtKB-KW"/>
</dbReference>
<evidence type="ECO:0000256" key="4">
    <source>
        <dbReference type="ARBA" id="ARBA00012669"/>
    </source>
</evidence>
<dbReference type="GO" id="GO:0005829">
    <property type="term" value="C:cytosol"/>
    <property type="evidence" value="ECO:0007669"/>
    <property type="project" value="TreeGrafter"/>
</dbReference>
<name>A0A916YXZ8_9BACT</name>
<keyword evidence="8 14" id="KW-0808">Transferase</keyword>
<keyword evidence="9 14" id="KW-0479">Metal-binding</keyword>
<dbReference type="RefSeq" id="WP_188767514.1">
    <property type="nucleotide sequence ID" value="NZ_BMKK01000006.1"/>
</dbReference>
<dbReference type="HAMAP" id="MF_00568">
    <property type="entry name" value="NadA_type2"/>
    <property type="match status" value="1"/>
</dbReference>
<organism evidence="15 16">
    <name type="scientific">Emticicia aquatilis</name>
    <dbReference type="NCBI Taxonomy" id="1537369"/>
    <lineage>
        <taxon>Bacteria</taxon>
        <taxon>Pseudomonadati</taxon>
        <taxon>Bacteroidota</taxon>
        <taxon>Cytophagia</taxon>
        <taxon>Cytophagales</taxon>
        <taxon>Leadbetterellaceae</taxon>
        <taxon>Emticicia</taxon>
    </lineage>
</organism>
<keyword evidence="11 14" id="KW-0411">Iron-sulfur</keyword>
<comment type="pathway">
    <text evidence="3 14">Cofactor biosynthesis; NAD(+) biosynthesis; quinolinate from iminoaspartate: step 1/1.</text>
</comment>
<dbReference type="SUPFAM" id="SSF142754">
    <property type="entry name" value="NadA-like"/>
    <property type="match status" value="1"/>
</dbReference>
<dbReference type="InterPro" id="IPR036094">
    <property type="entry name" value="NadA_sf"/>
</dbReference>
<keyword evidence="10 14" id="KW-0408">Iron</keyword>
<evidence type="ECO:0000256" key="5">
    <source>
        <dbReference type="ARBA" id="ARBA00022485"/>
    </source>
</evidence>
<keyword evidence="7 14" id="KW-0662">Pyridine nucleotide biosynthesis</keyword>
<evidence type="ECO:0000256" key="1">
    <source>
        <dbReference type="ARBA" id="ARBA00003791"/>
    </source>
</evidence>
<dbReference type="InterPro" id="IPR023066">
    <property type="entry name" value="Quinolinate_synth_type2"/>
</dbReference>
<dbReference type="GO" id="GO:0046872">
    <property type="term" value="F:metal ion binding"/>
    <property type="evidence" value="ECO:0007669"/>
    <property type="project" value="UniProtKB-KW"/>
</dbReference>
<evidence type="ECO:0000256" key="9">
    <source>
        <dbReference type="ARBA" id="ARBA00022723"/>
    </source>
</evidence>
<reference evidence="15" key="2">
    <citation type="submission" date="2020-09" db="EMBL/GenBank/DDBJ databases">
        <authorList>
            <person name="Sun Q."/>
            <person name="Zhou Y."/>
        </authorList>
    </citation>
    <scope>NUCLEOTIDE SEQUENCE</scope>
    <source>
        <strain evidence="15">CGMCC 1.15958</strain>
    </source>
</reference>
<dbReference type="GO" id="GO:0008987">
    <property type="term" value="F:quinolinate synthetase A activity"/>
    <property type="evidence" value="ECO:0007669"/>
    <property type="project" value="UniProtKB-UniRule"/>
</dbReference>
<evidence type="ECO:0000313" key="15">
    <source>
        <dbReference type="EMBL" id="GGD66642.1"/>
    </source>
</evidence>
<dbReference type="Proteomes" id="UP000609064">
    <property type="component" value="Unassembled WGS sequence"/>
</dbReference>
<dbReference type="FunFam" id="3.40.50.10800:FF:000001">
    <property type="entry name" value="Quinolinate synthase A"/>
    <property type="match status" value="1"/>
</dbReference>
<feature type="binding site" evidence="14">
    <location>
        <position position="131"/>
    </location>
    <ligand>
        <name>iminosuccinate</name>
        <dbReference type="ChEBI" id="CHEBI:77875"/>
    </ligand>
</feature>
<proteinExistence type="inferred from homology"/>
<evidence type="ECO:0000256" key="7">
    <source>
        <dbReference type="ARBA" id="ARBA00022642"/>
    </source>
</evidence>
<keyword evidence="16" id="KW-1185">Reference proteome</keyword>
<dbReference type="FunFam" id="3.40.50.10800:FF:000003">
    <property type="entry name" value="Quinolinate synthase A"/>
    <property type="match status" value="1"/>
</dbReference>